<evidence type="ECO:0000256" key="8">
    <source>
        <dbReference type="RuleBase" id="RU004187"/>
    </source>
</evidence>
<organism evidence="10 11">
    <name type="scientific">Moniliophthora roreri</name>
    <name type="common">Frosty pod rot fungus</name>
    <name type="synonym">Monilia roreri</name>
    <dbReference type="NCBI Taxonomy" id="221103"/>
    <lineage>
        <taxon>Eukaryota</taxon>
        <taxon>Fungi</taxon>
        <taxon>Dikarya</taxon>
        <taxon>Basidiomycota</taxon>
        <taxon>Agaricomycotina</taxon>
        <taxon>Agaricomycetes</taxon>
        <taxon>Agaricomycetidae</taxon>
        <taxon>Agaricales</taxon>
        <taxon>Marasmiineae</taxon>
        <taxon>Marasmiaceae</taxon>
        <taxon>Moniliophthora</taxon>
    </lineage>
</organism>
<dbReference type="GO" id="GO:0140662">
    <property type="term" value="F:ATP-dependent protein folding chaperone"/>
    <property type="evidence" value="ECO:0007669"/>
    <property type="project" value="InterPro"/>
</dbReference>
<dbReference type="InterPro" id="IPR053374">
    <property type="entry name" value="TCP-1_chaperonin"/>
</dbReference>
<evidence type="ECO:0000256" key="7">
    <source>
        <dbReference type="ARBA" id="ARBA00023186"/>
    </source>
</evidence>
<dbReference type="GO" id="GO:0051082">
    <property type="term" value="F:unfolded protein binding"/>
    <property type="evidence" value="ECO:0007669"/>
    <property type="project" value="InterPro"/>
</dbReference>
<comment type="caution">
    <text evidence="10">The sequence shown here is derived from an EMBL/GenBank/DDBJ whole genome shotgun (WGS) entry which is preliminary data.</text>
</comment>
<dbReference type="InterPro" id="IPR027409">
    <property type="entry name" value="GroEL-like_apical_dom_sf"/>
</dbReference>
<keyword evidence="7 8" id="KW-0143">Chaperone</keyword>
<evidence type="ECO:0000313" key="11">
    <source>
        <dbReference type="Proteomes" id="UP000054988"/>
    </source>
</evidence>
<dbReference type="NCBIfam" id="NF041082">
    <property type="entry name" value="thermosome_alpha"/>
    <property type="match status" value="1"/>
</dbReference>
<keyword evidence="4 9" id="KW-0963">Cytoplasm</keyword>
<dbReference type="Gene3D" id="3.50.7.10">
    <property type="entry name" value="GroEL"/>
    <property type="match status" value="1"/>
</dbReference>
<evidence type="ECO:0000256" key="9">
    <source>
        <dbReference type="RuleBase" id="RU365042"/>
    </source>
</evidence>
<dbReference type="GO" id="GO:0016887">
    <property type="term" value="F:ATP hydrolysis activity"/>
    <property type="evidence" value="ECO:0007669"/>
    <property type="project" value="InterPro"/>
</dbReference>
<keyword evidence="5 8" id="KW-0547">Nucleotide-binding</keyword>
<comment type="subcellular location">
    <subcellularLocation>
        <location evidence="1 9">Cytoplasm</location>
    </subcellularLocation>
</comment>
<dbReference type="InterPro" id="IPR017998">
    <property type="entry name" value="Chaperone_TCP-1"/>
</dbReference>
<evidence type="ECO:0000256" key="2">
    <source>
        <dbReference type="ARBA" id="ARBA00008020"/>
    </source>
</evidence>
<dbReference type="PROSITE" id="PS00751">
    <property type="entry name" value="TCP1_2"/>
    <property type="match status" value="1"/>
</dbReference>
<evidence type="ECO:0000256" key="4">
    <source>
        <dbReference type="ARBA" id="ARBA00022490"/>
    </source>
</evidence>
<dbReference type="EMBL" id="LATX01001846">
    <property type="protein sequence ID" value="KTB37468.1"/>
    <property type="molecule type" value="Genomic_DNA"/>
</dbReference>
<dbReference type="GO" id="GO:0005832">
    <property type="term" value="C:chaperonin-containing T-complex"/>
    <property type="evidence" value="ECO:0007669"/>
    <property type="project" value="UniProtKB-ARBA"/>
</dbReference>
<dbReference type="Proteomes" id="UP000054988">
    <property type="component" value="Unassembled WGS sequence"/>
</dbReference>
<protein>
    <recommendedName>
        <fullName evidence="9">T-complex protein 1 subunit eta</fullName>
        <shortName evidence="9">TCP-1-eta</shortName>
    </recommendedName>
    <alternativeName>
        <fullName evidence="9">CCT-eta</fullName>
    </alternativeName>
</protein>
<keyword evidence="6 8" id="KW-0067">ATP-binding</keyword>
<comment type="subunit">
    <text evidence="9">Heterooligomeric complex that forms two stacked rings.</text>
</comment>
<evidence type="ECO:0000256" key="1">
    <source>
        <dbReference type="ARBA" id="ARBA00004496"/>
    </source>
</evidence>
<dbReference type="FunFam" id="3.50.7.10:FF:000006">
    <property type="entry name" value="T-complex protein 1 subunit eta"/>
    <property type="match status" value="1"/>
</dbReference>
<dbReference type="NCBIfam" id="NF041083">
    <property type="entry name" value="thermosome_beta"/>
    <property type="match status" value="1"/>
</dbReference>
<dbReference type="Pfam" id="PF00118">
    <property type="entry name" value="Cpn60_TCP1"/>
    <property type="match status" value="2"/>
</dbReference>
<evidence type="ECO:0000256" key="6">
    <source>
        <dbReference type="ARBA" id="ARBA00022840"/>
    </source>
</evidence>
<gene>
    <name evidence="10" type="ORF">WG66_9952</name>
</gene>
<proteinExistence type="inferred from homology"/>
<sequence length="581" mass="63242">MQAGRGLPMQPTVVLLREGTDTSQGNPQLLSNISACLAIAETLSSTLGPRGMDKLIVSDRGEAQITNDGATILKLLDIVHPAARTLVDIARAQDAEVGDGTTSVVLLAAQLLKEVRGYIEEGVSPHIIMKGFRKAADLAIERIKEIQVTVEKSDPERFRSLLLKCASTSMSSKLIHSEKPFFSNMVVDAVQCLDQDDLDESLIGIKKIAGGGMQDSTLVRGVAFKKTFTYAGAEQQPKAFKNPLVLCLNVELELKAEKDNAEVRVDQVSDYQAIVDAEWEIIYRKLEAIEKTGAKVVLSKLPIGDLATQYFADRDIFCAGRVPAGDLRRVVQAVGGSIQSTCSDIQREHLGTCGSFEEKQIGGERYNLFEECPKAKTCTLILRGGAEQFIEEVERSLHDAIMVVKRAVRNGDVVAGGGAVEVERSFLGQNPSLNVALQMDLSAHIRKHALSIPGKLQLIMTAFAKALEIIPRQICDNAGLDSTDILNKLRMKHANGEKWYGVDVDGASGVRDNMDAFVWEPALVKLNAISSATEAACLILSVDETVRNPQSEQAQKLHLAQHKEHYEEEGEEWACLVGEGG</sequence>
<evidence type="ECO:0000256" key="5">
    <source>
        <dbReference type="ARBA" id="ARBA00022741"/>
    </source>
</evidence>
<comment type="subunit">
    <text evidence="3">Heterooligomeric complex of about 850 to 900 kDa that forms two stacked rings, 12 to 16 nm in diameter.</text>
</comment>
<comment type="similarity">
    <text evidence="2 8">Belongs to the TCP-1 chaperonin family.</text>
</comment>
<dbReference type="GO" id="GO:0005524">
    <property type="term" value="F:ATP binding"/>
    <property type="evidence" value="ECO:0007669"/>
    <property type="project" value="UniProtKB-KW"/>
</dbReference>
<dbReference type="FunFam" id="3.30.260.10:FF:000022">
    <property type="entry name" value="T-complex protein 1 subunit eta"/>
    <property type="match status" value="1"/>
</dbReference>
<accession>A0A0W0FMB8</accession>
<dbReference type="FunFam" id="1.10.560.10:FF:000017">
    <property type="entry name" value="T-complex protein 1 subunit eta"/>
    <property type="match status" value="1"/>
</dbReference>
<reference evidence="10 11" key="1">
    <citation type="submission" date="2015-12" db="EMBL/GenBank/DDBJ databases">
        <title>Draft genome sequence of Moniliophthora roreri, the causal agent of frosty pod rot of cacao.</title>
        <authorList>
            <person name="Aime M.C."/>
            <person name="Diaz-Valderrama J.R."/>
            <person name="Kijpornyongpan T."/>
            <person name="Phillips-Mora W."/>
        </authorList>
    </citation>
    <scope>NUCLEOTIDE SEQUENCE [LARGE SCALE GENOMIC DNA]</scope>
    <source>
        <strain evidence="10 11">MCA 2952</strain>
    </source>
</reference>
<dbReference type="InterPro" id="IPR027410">
    <property type="entry name" value="TCP-1-like_intermed_sf"/>
</dbReference>
<dbReference type="AlphaFoldDB" id="A0A0W0FMB8"/>
<dbReference type="SUPFAM" id="SSF48592">
    <property type="entry name" value="GroEL equatorial domain-like"/>
    <property type="match status" value="1"/>
</dbReference>
<dbReference type="NCBIfam" id="TIGR02345">
    <property type="entry name" value="chap_CCT_eta"/>
    <property type="match status" value="1"/>
</dbReference>
<dbReference type="SUPFAM" id="SSF52029">
    <property type="entry name" value="GroEL apical domain-like"/>
    <property type="match status" value="1"/>
</dbReference>
<dbReference type="CDD" id="cd03340">
    <property type="entry name" value="TCP1_eta"/>
    <property type="match status" value="1"/>
</dbReference>
<dbReference type="Gene3D" id="1.10.560.10">
    <property type="entry name" value="GroEL-like equatorial domain"/>
    <property type="match status" value="1"/>
</dbReference>
<dbReference type="SUPFAM" id="SSF54849">
    <property type="entry name" value="GroEL-intermediate domain like"/>
    <property type="match status" value="1"/>
</dbReference>
<evidence type="ECO:0000256" key="3">
    <source>
        <dbReference type="ARBA" id="ARBA00011531"/>
    </source>
</evidence>
<dbReference type="PRINTS" id="PR00304">
    <property type="entry name" value="TCOMPLEXTCP1"/>
</dbReference>
<dbReference type="Gene3D" id="3.30.260.10">
    <property type="entry name" value="TCP-1-like chaperonin intermediate domain"/>
    <property type="match status" value="1"/>
</dbReference>
<dbReference type="InterPro" id="IPR002194">
    <property type="entry name" value="Chaperonin_TCP-1_CS"/>
</dbReference>
<comment type="function">
    <text evidence="9">Molecular chaperone; assists the folding of proteins upon ATP hydrolysis. Known to play a role, in vitro, in the folding of actin and tubulin.</text>
</comment>
<dbReference type="PROSITE" id="PS00995">
    <property type="entry name" value="TCP1_3"/>
    <property type="match status" value="1"/>
</dbReference>
<dbReference type="eggNOG" id="KOG0361">
    <property type="taxonomic scope" value="Eukaryota"/>
</dbReference>
<dbReference type="InterPro" id="IPR012720">
    <property type="entry name" value="Chap_CCT_eta"/>
</dbReference>
<name>A0A0W0FMB8_MONRR</name>
<dbReference type="InterPro" id="IPR054827">
    <property type="entry name" value="thermosome_alpha"/>
</dbReference>
<evidence type="ECO:0000313" key="10">
    <source>
        <dbReference type="EMBL" id="KTB37468.1"/>
    </source>
</evidence>
<dbReference type="InterPro" id="IPR027413">
    <property type="entry name" value="GROEL-like_equatorial_sf"/>
</dbReference>
<dbReference type="PANTHER" id="PTHR11353">
    <property type="entry name" value="CHAPERONIN"/>
    <property type="match status" value="1"/>
</dbReference>
<dbReference type="InterPro" id="IPR002423">
    <property type="entry name" value="Cpn60/GroEL/TCP-1"/>
</dbReference>